<feature type="domain" description="Serine/threonine specific protein phosphatases" evidence="15">
    <location>
        <begin position="199"/>
        <end position="204"/>
    </location>
</feature>
<feature type="region of interest" description="Disordered" evidence="14">
    <location>
        <begin position="595"/>
        <end position="649"/>
    </location>
</feature>
<evidence type="ECO:0000256" key="10">
    <source>
        <dbReference type="ARBA" id="ARBA00023004"/>
    </source>
</evidence>
<reference evidence="16" key="1">
    <citation type="submission" date="2020-05" db="EMBL/GenBank/DDBJ databases">
        <title>Mycena genomes resolve the evolution of fungal bioluminescence.</title>
        <authorList>
            <person name="Tsai I.J."/>
        </authorList>
    </citation>
    <scope>NUCLEOTIDE SEQUENCE</scope>
    <source>
        <strain evidence="16">160909Yilan</strain>
    </source>
</reference>
<dbReference type="EMBL" id="JACAZH010000004">
    <property type="protein sequence ID" value="KAF7369893.1"/>
    <property type="molecule type" value="Genomic_DNA"/>
</dbReference>
<evidence type="ECO:0000256" key="3">
    <source>
        <dbReference type="ARBA" id="ARBA00009905"/>
    </source>
</evidence>
<comment type="catalytic activity">
    <reaction evidence="12 13">
        <text>O-phospho-L-threonyl-[protein] + H2O = L-threonyl-[protein] + phosphate</text>
        <dbReference type="Rhea" id="RHEA:47004"/>
        <dbReference type="Rhea" id="RHEA-COMP:11060"/>
        <dbReference type="Rhea" id="RHEA-COMP:11605"/>
        <dbReference type="ChEBI" id="CHEBI:15377"/>
        <dbReference type="ChEBI" id="CHEBI:30013"/>
        <dbReference type="ChEBI" id="CHEBI:43474"/>
        <dbReference type="ChEBI" id="CHEBI:61977"/>
        <dbReference type="EC" id="3.1.3.16"/>
    </reaction>
</comment>
<keyword evidence="6 13" id="KW-0378">Hydrolase</keyword>
<dbReference type="InterPro" id="IPR006186">
    <property type="entry name" value="Ser/Thr-sp_prot-phosphatase"/>
</dbReference>
<evidence type="ECO:0000256" key="5">
    <source>
        <dbReference type="ARBA" id="ARBA00022723"/>
    </source>
</evidence>
<protein>
    <recommendedName>
        <fullName evidence="13">Serine/threonine-protein phosphatase</fullName>
        <ecNumber evidence="13">3.1.3.16</ecNumber>
    </recommendedName>
</protein>
<dbReference type="CDD" id="cd07416">
    <property type="entry name" value="MPP_PP2B"/>
    <property type="match status" value="1"/>
</dbReference>
<dbReference type="EC" id="3.1.3.16" evidence="13"/>
<dbReference type="OrthoDB" id="5593063at2759"/>
<keyword evidence="5" id="KW-0479">Metal-binding</keyword>
<keyword evidence="9" id="KW-0904">Protein phosphatase</keyword>
<feature type="region of interest" description="Disordered" evidence="14">
    <location>
        <begin position="671"/>
        <end position="700"/>
    </location>
</feature>
<comment type="cofactor">
    <cofactor evidence="2">
        <name>Fe(3+)</name>
        <dbReference type="ChEBI" id="CHEBI:29034"/>
    </cofactor>
</comment>
<evidence type="ECO:0000313" key="17">
    <source>
        <dbReference type="Proteomes" id="UP000623467"/>
    </source>
</evidence>
<comment type="similarity">
    <text evidence="3">Belongs to the PPP phosphatase family. PP-2B subfamily.</text>
</comment>
<evidence type="ECO:0000256" key="8">
    <source>
        <dbReference type="ARBA" id="ARBA00022860"/>
    </source>
</evidence>
<evidence type="ECO:0000256" key="6">
    <source>
        <dbReference type="ARBA" id="ARBA00022801"/>
    </source>
</evidence>
<dbReference type="PRINTS" id="PR00114">
    <property type="entry name" value="STPHPHTASE"/>
</dbReference>
<dbReference type="SUPFAM" id="SSF56300">
    <property type="entry name" value="Metallo-dependent phosphatases"/>
    <property type="match status" value="1"/>
</dbReference>
<evidence type="ECO:0000256" key="7">
    <source>
        <dbReference type="ARBA" id="ARBA00022833"/>
    </source>
</evidence>
<keyword evidence="8" id="KW-0112">Calmodulin-binding</keyword>
<evidence type="ECO:0000256" key="13">
    <source>
        <dbReference type="RuleBase" id="RU004273"/>
    </source>
</evidence>
<feature type="compositionally biased region" description="Low complexity" evidence="14">
    <location>
        <begin position="606"/>
        <end position="621"/>
    </location>
</feature>
<dbReference type="PROSITE" id="PS00125">
    <property type="entry name" value="SER_THR_PHOSPHATASE"/>
    <property type="match status" value="1"/>
</dbReference>
<gene>
    <name evidence="16" type="ORF">MSAN_00618700</name>
</gene>
<dbReference type="GO" id="GO:0033192">
    <property type="term" value="F:calmodulin-dependent protein phosphatase activity"/>
    <property type="evidence" value="ECO:0007669"/>
    <property type="project" value="InterPro"/>
</dbReference>
<organism evidence="16 17">
    <name type="scientific">Mycena sanguinolenta</name>
    <dbReference type="NCBI Taxonomy" id="230812"/>
    <lineage>
        <taxon>Eukaryota</taxon>
        <taxon>Fungi</taxon>
        <taxon>Dikarya</taxon>
        <taxon>Basidiomycota</taxon>
        <taxon>Agaricomycotina</taxon>
        <taxon>Agaricomycetes</taxon>
        <taxon>Agaricomycetidae</taxon>
        <taxon>Agaricales</taxon>
        <taxon>Marasmiineae</taxon>
        <taxon>Mycenaceae</taxon>
        <taxon>Mycena</taxon>
    </lineage>
</organism>
<comment type="subunit">
    <text evidence="4">Composed of two components (A and B), the A component is the catalytic subunit and the B component confers calcium sensitivity.</text>
</comment>
<evidence type="ECO:0000256" key="9">
    <source>
        <dbReference type="ARBA" id="ARBA00022912"/>
    </source>
</evidence>
<keyword evidence="17" id="KW-1185">Reference proteome</keyword>
<evidence type="ECO:0000256" key="1">
    <source>
        <dbReference type="ARBA" id="ARBA00001947"/>
    </source>
</evidence>
<dbReference type="SMART" id="SM00156">
    <property type="entry name" value="PP2Ac"/>
    <property type="match status" value="1"/>
</dbReference>
<keyword evidence="10" id="KW-0408">Iron</keyword>
<feature type="region of interest" description="Disordered" evidence="14">
    <location>
        <begin position="1"/>
        <end position="25"/>
    </location>
</feature>
<dbReference type="FunFam" id="3.60.21.10:FF:000002">
    <property type="entry name" value="Serine/threonine-protein phosphatase"/>
    <property type="match status" value="1"/>
</dbReference>
<dbReference type="Proteomes" id="UP000623467">
    <property type="component" value="Unassembled WGS sequence"/>
</dbReference>
<comment type="caution">
    <text evidence="16">The sequence shown here is derived from an EMBL/GenBank/DDBJ whole genome shotgun (WGS) entry which is preliminary data.</text>
</comment>
<accession>A0A8H6Z0F6</accession>
<proteinExistence type="inferred from homology"/>
<dbReference type="GO" id="GO:0097720">
    <property type="term" value="P:calcineurin-mediated signaling"/>
    <property type="evidence" value="ECO:0007669"/>
    <property type="project" value="InterPro"/>
</dbReference>
<feature type="compositionally biased region" description="Low complexity" evidence="14">
    <location>
        <begin position="440"/>
        <end position="462"/>
    </location>
</feature>
<evidence type="ECO:0000256" key="4">
    <source>
        <dbReference type="ARBA" id="ARBA00011112"/>
    </source>
</evidence>
<name>A0A8H6Z0F6_9AGAR</name>
<evidence type="ECO:0000256" key="12">
    <source>
        <dbReference type="ARBA" id="ARBA00048336"/>
    </source>
</evidence>
<dbReference type="InterPro" id="IPR043360">
    <property type="entry name" value="PP2B"/>
</dbReference>
<dbReference type="GO" id="GO:0005516">
    <property type="term" value="F:calmodulin binding"/>
    <property type="evidence" value="ECO:0007669"/>
    <property type="project" value="UniProtKB-KW"/>
</dbReference>
<dbReference type="PANTHER" id="PTHR45673">
    <property type="entry name" value="SERINE/THREONINE-PROTEIN PHOSPHATASE 2B CATALYTIC SUBUNIT 1-RELATED"/>
    <property type="match status" value="1"/>
</dbReference>
<sequence>MSQDDDQSPAISRRQGCYSPQTTMSINSPQHIAQALAQIQNRPPPPEIDYTQHILEDGTAISTQERVIKDVQAPAPQIPTHEQFFAASDPTKPDIAFLKNHFYREGRLSEEQALYIIEKATDILRTEPNMLALDGPVTICGDIHGQYYDLMKLFEIGGNPADTPYLFLGDYVDRGYFSIECVLYLWALKIWYPTSIFLLRGNHECRHLTDYFTFKLECKHKYSERIYDAATESFCSLPLAAVLNKQFLCIHGGLSPEFNTLDDLRAIDRFREPPTQGLMCDILWSDPAEDFGTEKTSESFLHNHVRGCSYFFTYQAACNFLERNNLLSIIRAHEAQDSGYRMYRKTKTTGFPSVMTIFSAPNYLDVYNNKAAVIKYENNVMNIRQFNYSPHPYWLPNFMDVFTWSLPFVGEKITDMLVAVLNTCTKEELEEEEAAEAEAHAAAAAAGEASPETPSSPVSPSSEESDARRKVIKNKIMAVGRMSRVFALLREESEKVSELKSVSGSSKLPYGTLASGSEGIKNAITGFEDACVSFPLPPPMDFPFPMLALLLCHLTRPPLPLRLHSSPSMLFTPLCLISFRKSDIENERLPPELVDAESEEGKALMSSGGQSSPSSGASSPMPSTPTDDVAPAPVSSPHRQNAPRARHRGPTQLVFTLAVAVARVALARAVPTRARTAGESGDDDDEPEHEAAWAGGHDQLDTGRVGWEGAGAFGDEHCGGGRGCGGQRRCGMRCLRQDPSCLLPAMRYCSPPSTLIMTPTNTPIYFIALPTYHLERNGSTRSLLSTSTYLPSSVAITNVVTHGMHFESGS</sequence>
<evidence type="ECO:0000256" key="11">
    <source>
        <dbReference type="ARBA" id="ARBA00047761"/>
    </source>
</evidence>
<dbReference type="InterPro" id="IPR041751">
    <property type="entry name" value="MPP_PP2B"/>
</dbReference>
<feature type="region of interest" description="Disordered" evidence="14">
    <location>
        <begin position="429"/>
        <end position="468"/>
    </location>
</feature>
<evidence type="ECO:0000313" key="16">
    <source>
        <dbReference type="EMBL" id="KAF7369893.1"/>
    </source>
</evidence>
<dbReference type="AlphaFoldDB" id="A0A8H6Z0F6"/>
<evidence type="ECO:0000256" key="14">
    <source>
        <dbReference type="SAM" id="MobiDB-lite"/>
    </source>
</evidence>
<dbReference type="GO" id="GO:0046872">
    <property type="term" value="F:metal ion binding"/>
    <property type="evidence" value="ECO:0007669"/>
    <property type="project" value="UniProtKB-KW"/>
</dbReference>
<dbReference type="Gene3D" id="3.60.21.10">
    <property type="match status" value="1"/>
</dbReference>
<dbReference type="InterPro" id="IPR004843">
    <property type="entry name" value="Calcineurin-like_PHP"/>
</dbReference>
<evidence type="ECO:0000256" key="2">
    <source>
        <dbReference type="ARBA" id="ARBA00001965"/>
    </source>
</evidence>
<keyword evidence="7" id="KW-0862">Zinc</keyword>
<comment type="cofactor">
    <cofactor evidence="1">
        <name>Zn(2+)</name>
        <dbReference type="ChEBI" id="CHEBI:29105"/>
    </cofactor>
</comment>
<dbReference type="Pfam" id="PF00149">
    <property type="entry name" value="Metallophos"/>
    <property type="match status" value="1"/>
</dbReference>
<dbReference type="InterPro" id="IPR029052">
    <property type="entry name" value="Metallo-depent_PP-like"/>
</dbReference>
<comment type="catalytic activity">
    <reaction evidence="11">
        <text>O-phospho-L-seryl-[protein] + H2O = L-seryl-[protein] + phosphate</text>
        <dbReference type="Rhea" id="RHEA:20629"/>
        <dbReference type="Rhea" id="RHEA-COMP:9863"/>
        <dbReference type="Rhea" id="RHEA-COMP:11604"/>
        <dbReference type="ChEBI" id="CHEBI:15377"/>
        <dbReference type="ChEBI" id="CHEBI:29999"/>
        <dbReference type="ChEBI" id="CHEBI:43474"/>
        <dbReference type="ChEBI" id="CHEBI:83421"/>
        <dbReference type="EC" id="3.1.3.16"/>
    </reaction>
</comment>
<evidence type="ECO:0000259" key="15">
    <source>
        <dbReference type="PROSITE" id="PS00125"/>
    </source>
</evidence>